<dbReference type="RefSeq" id="WP_203669881.1">
    <property type="nucleotide sequence ID" value="NZ_BONO01000029.1"/>
</dbReference>
<proteinExistence type="predicted"/>
<organism evidence="3 4">
    <name type="scientific">Cellulomonas pakistanensis</name>
    <dbReference type="NCBI Taxonomy" id="992287"/>
    <lineage>
        <taxon>Bacteria</taxon>
        <taxon>Bacillati</taxon>
        <taxon>Actinomycetota</taxon>
        <taxon>Actinomycetes</taxon>
        <taxon>Micrococcales</taxon>
        <taxon>Cellulomonadaceae</taxon>
        <taxon>Cellulomonas</taxon>
    </lineage>
</organism>
<dbReference type="AlphaFoldDB" id="A0A919PG08"/>
<keyword evidence="2" id="KW-0812">Transmembrane</keyword>
<name>A0A919PG08_9CELL</name>
<keyword evidence="2" id="KW-1133">Transmembrane helix</keyword>
<evidence type="ECO:0000313" key="3">
    <source>
        <dbReference type="EMBL" id="GIG37837.1"/>
    </source>
</evidence>
<comment type="caution">
    <text evidence="3">The sequence shown here is derived from an EMBL/GenBank/DDBJ whole genome shotgun (WGS) entry which is preliminary data.</text>
</comment>
<gene>
    <name evidence="3" type="ORF">Cpa01nite_32180</name>
</gene>
<reference evidence="3" key="1">
    <citation type="submission" date="2021-01" db="EMBL/GenBank/DDBJ databases">
        <title>Whole genome shotgun sequence of Cellulomonas pakistanensis NBRC 110800.</title>
        <authorList>
            <person name="Komaki H."/>
            <person name="Tamura T."/>
        </authorList>
    </citation>
    <scope>NUCLEOTIDE SEQUENCE</scope>
    <source>
        <strain evidence="3">NBRC 110800</strain>
    </source>
</reference>
<keyword evidence="2" id="KW-0472">Membrane</keyword>
<evidence type="ECO:0000256" key="2">
    <source>
        <dbReference type="SAM" id="Phobius"/>
    </source>
</evidence>
<feature type="compositionally biased region" description="Basic and acidic residues" evidence="1">
    <location>
        <begin position="1"/>
        <end position="10"/>
    </location>
</feature>
<protein>
    <submittedName>
        <fullName evidence="3">Uncharacterized protein</fullName>
    </submittedName>
</protein>
<dbReference type="EMBL" id="BONO01000029">
    <property type="protein sequence ID" value="GIG37837.1"/>
    <property type="molecule type" value="Genomic_DNA"/>
</dbReference>
<evidence type="ECO:0000313" key="4">
    <source>
        <dbReference type="Proteomes" id="UP000642125"/>
    </source>
</evidence>
<keyword evidence="4" id="KW-1185">Reference proteome</keyword>
<sequence length="181" mass="18267">MALDDDRPTDDVLPTGDELAPDRDRPRRRLALLALAVPVVAVAVVLGVRATGAGQLDPDAAQAAVERVLAAEVVARGAGEGAWSASGVSADAERSLFASSSEPEPDPRDVTVVCASEGGAPAHLTVRVAGETVVQAAVACSDGADTGAEPAVTTVPAVDLDRAWSFEVAGETYSALAVLVS</sequence>
<accession>A0A919PG08</accession>
<evidence type="ECO:0000256" key="1">
    <source>
        <dbReference type="SAM" id="MobiDB-lite"/>
    </source>
</evidence>
<feature type="transmembrane region" description="Helical" evidence="2">
    <location>
        <begin position="30"/>
        <end position="48"/>
    </location>
</feature>
<dbReference type="Proteomes" id="UP000642125">
    <property type="component" value="Unassembled WGS sequence"/>
</dbReference>
<feature type="region of interest" description="Disordered" evidence="1">
    <location>
        <begin position="1"/>
        <end position="24"/>
    </location>
</feature>